<evidence type="ECO:0000256" key="1">
    <source>
        <dbReference type="ARBA" id="ARBA00010396"/>
    </source>
</evidence>
<dbReference type="GO" id="GO:0071424">
    <property type="term" value="F:rRNA (cytosine-N4-)-methyltransferase activity"/>
    <property type="evidence" value="ECO:0007669"/>
    <property type="project" value="UniProtKB-UniRule"/>
</dbReference>
<comment type="function">
    <text evidence="7">Specifically methylates the N4 position of cytidine in position 1402 (C1402) of 16S rRNA.</text>
</comment>
<evidence type="ECO:0000256" key="3">
    <source>
        <dbReference type="ARBA" id="ARBA00022552"/>
    </source>
</evidence>
<keyword evidence="5 7" id="KW-0808">Transferase</keyword>
<dbReference type="PANTHER" id="PTHR11265">
    <property type="entry name" value="S-ADENOSYL-METHYLTRANSFERASE MRAW"/>
    <property type="match status" value="1"/>
</dbReference>
<evidence type="ECO:0000256" key="5">
    <source>
        <dbReference type="ARBA" id="ARBA00022679"/>
    </source>
</evidence>
<evidence type="ECO:0000256" key="2">
    <source>
        <dbReference type="ARBA" id="ARBA00022490"/>
    </source>
</evidence>
<dbReference type="NCBIfam" id="TIGR00006">
    <property type="entry name" value="16S rRNA (cytosine(1402)-N(4))-methyltransferase RsmH"/>
    <property type="match status" value="1"/>
</dbReference>
<feature type="binding site" evidence="7">
    <location>
        <position position="111"/>
    </location>
    <ligand>
        <name>S-adenosyl-L-methionine</name>
        <dbReference type="ChEBI" id="CHEBI:59789"/>
    </ligand>
</feature>
<dbReference type="Gene3D" id="1.10.150.170">
    <property type="entry name" value="Putative methyltransferase TM0872, insert domain"/>
    <property type="match status" value="1"/>
</dbReference>
<protein>
    <recommendedName>
        <fullName evidence="7">Ribosomal RNA small subunit methyltransferase H</fullName>
        <ecNumber evidence="7">2.1.1.199</ecNumber>
    </recommendedName>
    <alternativeName>
        <fullName evidence="7">16S rRNA m(4)C1402 methyltransferase</fullName>
    </alternativeName>
    <alternativeName>
        <fullName evidence="7">rRNA (cytosine-N(4)-)-methyltransferase RsmH</fullName>
    </alternativeName>
</protein>
<dbReference type="GO" id="GO:0005737">
    <property type="term" value="C:cytoplasm"/>
    <property type="evidence" value="ECO:0007669"/>
    <property type="project" value="UniProtKB-SubCell"/>
</dbReference>
<keyword evidence="6 7" id="KW-0949">S-adenosyl-L-methionine</keyword>
<keyword evidence="2 7" id="KW-0963">Cytoplasm</keyword>
<proteinExistence type="inferred from homology"/>
<dbReference type="Proteomes" id="UP000254841">
    <property type="component" value="Unassembled WGS sequence"/>
</dbReference>
<gene>
    <name evidence="8" type="primary">mraW</name>
    <name evidence="7" type="synonym">rsmH</name>
    <name evidence="8" type="ORF">NCTC12410_01478</name>
</gene>
<keyword evidence="4 7" id="KW-0489">Methyltransferase</keyword>
<evidence type="ECO:0000256" key="7">
    <source>
        <dbReference type="HAMAP-Rule" id="MF_01007"/>
    </source>
</evidence>
<dbReference type="EMBL" id="UGHV01000001">
    <property type="protein sequence ID" value="STO97643.1"/>
    <property type="molecule type" value="Genomic_DNA"/>
</dbReference>
<name>A0A377J760_9HELI</name>
<dbReference type="InterPro" id="IPR029063">
    <property type="entry name" value="SAM-dependent_MTases_sf"/>
</dbReference>
<dbReference type="AlphaFoldDB" id="A0A377J760"/>
<evidence type="ECO:0000256" key="4">
    <source>
        <dbReference type="ARBA" id="ARBA00022603"/>
    </source>
</evidence>
<dbReference type="PANTHER" id="PTHR11265:SF0">
    <property type="entry name" value="12S RRNA N4-METHYLCYTIDINE METHYLTRANSFERASE"/>
    <property type="match status" value="1"/>
</dbReference>
<dbReference type="PIRSF" id="PIRSF004486">
    <property type="entry name" value="MraW"/>
    <property type="match status" value="1"/>
</dbReference>
<dbReference type="RefSeq" id="WP_115011865.1">
    <property type="nucleotide sequence ID" value="NZ_UGHV01000001.1"/>
</dbReference>
<dbReference type="Gene3D" id="3.40.50.150">
    <property type="entry name" value="Vaccinia Virus protein VP39"/>
    <property type="match status" value="1"/>
</dbReference>
<feature type="binding site" evidence="7">
    <location>
        <begin position="34"/>
        <end position="36"/>
    </location>
    <ligand>
        <name>S-adenosyl-L-methionine</name>
        <dbReference type="ChEBI" id="CHEBI:59789"/>
    </ligand>
</feature>
<comment type="catalytic activity">
    <reaction evidence="7">
        <text>cytidine(1402) in 16S rRNA + S-adenosyl-L-methionine = N(4)-methylcytidine(1402) in 16S rRNA + S-adenosyl-L-homocysteine + H(+)</text>
        <dbReference type="Rhea" id="RHEA:42928"/>
        <dbReference type="Rhea" id="RHEA-COMP:10286"/>
        <dbReference type="Rhea" id="RHEA-COMP:10287"/>
        <dbReference type="ChEBI" id="CHEBI:15378"/>
        <dbReference type="ChEBI" id="CHEBI:57856"/>
        <dbReference type="ChEBI" id="CHEBI:59789"/>
        <dbReference type="ChEBI" id="CHEBI:74506"/>
        <dbReference type="ChEBI" id="CHEBI:82748"/>
        <dbReference type="EC" id="2.1.1.199"/>
    </reaction>
</comment>
<accession>A0A377J760</accession>
<dbReference type="GO" id="GO:0070475">
    <property type="term" value="P:rRNA base methylation"/>
    <property type="evidence" value="ECO:0007669"/>
    <property type="project" value="UniProtKB-UniRule"/>
</dbReference>
<keyword evidence="3 7" id="KW-0698">rRNA processing</keyword>
<dbReference type="InterPro" id="IPR023397">
    <property type="entry name" value="SAM-dep_MeTrfase_MraW_recog"/>
</dbReference>
<dbReference type="SUPFAM" id="SSF53335">
    <property type="entry name" value="S-adenosyl-L-methionine-dependent methyltransferases"/>
    <property type="match status" value="1"/>
</dbReference>
<dbReference type="InterPro" id="IPR002903">
    <property type="entry name" value="RsmH"/>
</dbReference>
<dbReference type="SUPFAM" id="SSF81799">
    <property type="entry name" value="Putative methyltransferase TM0872, insert domain"/>
    <property type="match status" value="1"/>
</dbReference>
<reference evidence="8 9" key="1">
    <citation type="submission" date="2018-06" db="EMBL/GenBank/DDBJ databases">
        <authorList>
            <consortium name="Pathogen Informatics"/>
            <person name="Doyle S."/>
        </authorList>
    </citation>
    <scope>NUCLEOTIDE SEQUENCE [LARGE SCALE GENOMIC DNA]</scope>
    <source>
        <strain evidence="8 9">NCTC12410</strain>
    </source>
</reference>
<evidence type="ECO:0000313" key="8">
    <source>
        <dbReference type="EMBL" id="STO97643.1"/>
    </source>
</evidence>
<dbReference type="Pfam" id="PF01795">
    <property type="entry name" value="Methyltransf_5"/>
    <property type="match status" value="1"/>
</dbReference>
<evidence type="ECO:0000256" key="6">
    <source>
        <dbReference type="ARBA" id="ARBA00022691"/>
    </source>
</evidence>
<evidence type="ECO:0000313" key="9">
    <source>
        <dbReference type="Proteomes" id="UP000254841"/>
    </source>
</evidence>
<feature type="binding site" evidence="7">
    <location>
        <position position="104"/>
    </location>
    <ligand>
        <name>S-adenosyl-L-methionine</name>
        <dbReference type="ChEBI" id="CHEBI:59789"/>
    </ligand>
</feature>
<dbReference type="OrthoDB" id="9806637at2"/>
<feature type="binding site" evidence="7">
    <location>
        <position position="53"/>
    </location>
    <ligand>
        <name>S-adenosyl-L-methionine</name>
        <dbReference type="ChEBI" id="CHEBI:59789"/>
    </ligand>
</feature>
<dbReference type="HAMAP" id="MF_01007">
    <property type="entry name" value="16SrRNA_methyltr_H"/>
    <property type="match status" value="1"/>
</dbReference>
<feature type="binding site" evidence="7">
    <location>
        <position position="80"/>
    </location>
    <ligand>
        <name>S-adenosyl-L-methionine</name>
        <dbReference type="ChEBI" id="CHEBI:59789"/>
    </ligand>
</feature>
<comment type="similarity">
    <text evidence="1 7">Belongs to the methyltransferase superfamily. RsmH family.</text>
</comment>
<sequence>MRHIPVLMEQVASVFAPLRSYSNAVFIDCTLGLGGHSKMILELCPDLTLIGIDQDASAIALTRENLADFSDRLEILHTNFAQGFLQALDLAHAQNKRIAGVLADIGVSSLQLDTRERGFSFVSERLDMRMDTRLSRNASSIIAEFSPYALEELLRDYGQIVESKKMARIIKEFASTQPRDESGFYNARDLSELLSRHFPKHKIHPATLAFQALRIAVNDELTALQTLLESISQASTSPSLCGAIVGIISFHSLEDRLVKECFKTLSKSCICPNDALRCVCGDNHAKGTILTKKPLVASLEEVRANPRARSAKLRAFALQ</sequence>
<dbReference type="EC" id="2.1.1.199" evidence="7"/>
<organism evidence="8 9">
    <name type="scientific">Helicobacter canis</name>
    <dbReference type="NCBI Taxonomy" id="29419"/>
    <lineage>
        <taxon>Bacteria</taxon>
        <taxon>Pseudomonadati</taxon>
        <taxon>Campylobacterota</taxon>
        <taxon>Epsilonproteobacteria</taxon>
        <taxon>Campylobacterales</taxon>
        <taxon>Helicobacteraceae</taxon>
        <taxon>Helicobacter</taxon>
    </lineage>
</organism>
<comment type="subcellular location">
    <subcellularLocation>
        <location evidence="7">Cytoplasm</location>
    </subcellularLocation>
</comment>